<protein>
    <recommendedName>
        <fullName evidence="5">Demethylmenaquinone methyltransferase</fullName>
        <ecNumber evidence="5">2.1.1.163</ecNumber>
    </recommendedName>
</protein>
<dbReference type="CDD" id="cd02440">
    <property type="entry name" value="AdoMet_MTases"/>
    <property type="match status" value="1"/>
</dbReference>
<dbReference type="Pfam" id="PF01209">
    <property type="entry name" value="Ubie_methyltran"/>
    <property type="match status" value="1"/>
</dbReference>
<keyword evidence="3 5" id="KW-0808">Transferase</keyword>
<evidence type="ECO:0000256" key="1">
    <source>
        <dbReference type="ARBA" id="ARBA00022428"/>
    </source>
</evidence>
<feature type="binding site" evidence="5">
    <location>
        <position position="77"/>
    </location>
    <ligand>
        <name>S-adenosyl-L-methionine</name>
        <dbReference type="ChEBI" id="CHEBI:59789"/>
    </ligand>
</feature>
<evidence type="ECO:0000313" key="6">
    <source>
        <dbReference type="EMBL" id="HFI90585.1"/>
    </source>
</evidence>
<keyword evidence="2 5" id="KW-0489">Methyltransferase</keyword>
<evidence type="ECO:0000256" key="5">
    <source>
        <dbReference type="HAMAP-Rule" id="MF_01813"/>
    </source>
</evidence>
<keyword evidence="4 5" id="KW-0949">S-adenosyl-L-methionine</keyword>
<comment type="similarity">
    <text evidence="5">Belongs to the class I-like SAM-binding methyltransferase superfamily. MenG/UbiE family.</text>
</comment>
<feature type="binding site" evidence="5">
    <location>
        <position position="58"/>
    </location>
    <ligand>
        <name>S-adenosyl-L-methionine</name>
        <dbReference type="ChEBI" id="CHEBI:59789"/>
    </ligand>
</feature>
<dbReference type="NCBIfam" id="TIGR01934">
    <property type="entry name" value="MenG_MenH_UbiE"/>
    <property type="match status" value="1"/>
</dbReference>
<accession>A0A7V2ZIL4</accession>
<dbReference type="NCBIfam" id="NF001244">
    <property type="entry name" value="PRK00216.1-5"/>
    <property type="match status" value="1"/>
</dbReference>
<comment type="pathway">
    <text evidence="5">Quinol/quinone metabolism; menaquinone biosynthesis; menaquinol from 1,4-dihydroxy-2-naphthoate: step 2/2.</text>
</comment>
<dbReference type="EMBL" id="DSUJ01000008">
    <property type="protein sequence ID" value="HFI90585.1"/>
    <property type="molecule type" value="Genomic_DNA"/>
</dbReference>
<dbReference type="EC" id="2.1.1.163" evidence="5"/>
<proteinExistence type="inferred from homology"/>
<dbReference type="GO" id="GO:0032259">
    <property type="term" value="P:methylation"/>
    <property type="evidence" value="ECO:0007669"/>
    <property type="project" value="UniProtKB-KW"/>
</dbReference>
<comment type="catalytic activity">
    <reaction evidence="5">
        <text>a 2-demethylmenaquinol + S-adenosyl-L-methionine = a menaquinol + S-adenosyl-L-homocysteine + H(+)</text>
        <dbReference type="Rhea" id="RHEA:42640"/>
        <dbReference type="Rhea" id="RHEA-COMP:9539"/>
        <dbReference type="Rhea" id="RHEA-COMP:9563"/>
        <dbReference type="ChEBI" id="CHEBI:15378"/>
        <dbReference type="ChEBI" id="CHEBI:18151"/>
        <dbReference type="ChEBI" id="CHEBI:55437"/>
        <dbReference type="ChEBI" id="CHEBI:57856"/>
        <dbReference type="ChEBI" id="CHEBI:59789"/>
        <dbReference type="EC" id="2.1.1.163"/>
    </reaction>
</comment>
<keyword evidence="1 5" id="KW-0474">Menaquinone biosynthesis</keyword>
<dbReference type="UniPathway" id="UPA00079">
    <property type="reaction ID" value="UER00169"/>
</dbReference>
<feature type="binding site" evidence="5">
    <location>
        <begin position="96"/>
        <end position="97"/>
    </location>
    <ligand>
        <name>S-adenosyl-L-methionine</name>
        <dbReference type="ChEBI" id="CHEBI:59789"/>
    </ligand>
</feature>
<dbReference type="GO" id="GO:0009234">
    <property type="term" value="P:menaquinone biosynthetic process"/>
    <property type="evidence" value="ECO:0007669"/>
    <property type="project" value="UniProtKB-UniRule"/>
</dbReference>
<comment type="function">
    <text evidence="5">Methyltransferase required for the conversion of demethylmenaquinol (DMKH2) to menaquinol (MKH2).</text>
</comment>
<dbReference type="PANTHER" id="PTHR43591:SF24">
    <property type="entry name" value="2-METHOXY-6-POLYPRENYL-1,4-BENZOQUINOL METHYLASE, MITOCHONDRIAL"/>
    <property type="match status" value="1"/>
</dbReference>
<dbReference type="InterPro" id="IPR029063">
    <property type="entry name" value="SAM-dependent_MTases_sf"/>
</dbReference>
<dbReference type="AlphaFoldDB" id="A0A7V2ZIL4"/>
<dbReference type="Gene3D" id="3.40.50.150">
    <property type="entry name" value="Vaccinia Virus protein VP39"/>
    <property type="match status" value="1"/>
</dbReference>
<comment type="caution">
    <text evidence="6">The sequence shown here is derived from an EMBL/GenBank/DDBJ whole genome shotgun (WGS) entry which is preliminary data.</text>
</comment>
<gene>
    <name evidence="6" type="primary">ubiE</name>
    <name evidence="5" type="synonym">menG</name>
    <name evidence="6" type="ORF">ENS31_03515</name>
</gene>
<dbReference type="PROSITE" id="PS51608">
    <property type="entry name" value="SAM_MT_UBIE"/>
    <property type="match status" value="1"/>
</dbReference>
<dbReference type="GO" id="GO:0043770">
    <property type="term" value="F:demethylmenaquinone methyltransferase activity"/>
    <property type="evidence" value="ECO:0007669"/>
    <property type="project" value="UniProtKB-UniRule"/>
</dbReference>
<sequence length="228" mass="26081">METEKKHKVKSIFDDISGKYDLLNHLLSFGVDKRWRKKALKLTGLNKDSFLLDVACGTGDVAIEAKKLGVEKIVGADFSHNMLSLFNQKSKWIVGNNVQMVAEQMPFRDNIFTNITVAFGVRNFYNIQEGFNSFYRVLRPGGKATIIEFRMPKNKFFAALYKFYFKKILPAIGGLISGNRKAYTYLPESVEEFDMKVDLIKLLQNSGFRKIDVYTFTFGIVQTLIAEK</sequence>
<comment type="caution">
    <text evidence="5">Lacks conserved residue(s) required for the propagation of feature annotation.</text>
</comment>
<reference evidence="6" key="1">
    <citation type="journal article" date="2020" name="mSystems">
        <title>Genome- and Community-Level Interaction Insights into Carbon Utilization and Element Cycling Functions of Hydrothermarchaeota in Hydrothermal Sediment.</title>
        <authorList>
            <person name="Zhou Z."/>
            <person name="Liu Y."/>
            <person name="Xu W."/>
            <person name="Pan J."/>
            <person name="Luo Z.H."/>
            <person name="Li M."/>
        </authorList>
    </citation>
    <scope>NUCLEOTIDE SEQUENCE [LARGE SCALE GENOMIC DNA]</scope>
    <source>
        <strain evidence="6">SpSt-479</strain>
    </source>
</reference>
<dbReference type="HAMAP" id="MF_01813">
    <property type="entry name" value="MenG_UbiE_methyltr"/>
    <property type="match status" value="1"/>
</dbReference>
<name>A0A7V2ZIL4_9BACT</name>
<dbReference type="InterPro" id="IPR023576">
    <property type="entry name" value="UbiE/COQ5_MeTrFase_CS"/>
</dbReference>
<evidence type="ECO:0000256" key="3">
    <source>
        <dbReference type="ARBA" id="ARBA00022679"/>
    </source>
</evidence>
<dbReference type="PANTHER" id="PTHR43591">
    <property type="entry name" value="METHYLTRANSFERASE"/>
    <property type="match status" value="1"/>
</dbReference>
<dbReference type="SUPFAM" id="SSF53335">
    <property type="entry name" value="S-adenosyl-L-methionine-dependent methyltransferases"/>
    <property type="match status" value="1"/>
</dbReference>
<evidence type="ECO:0000256" key="4">
    <source>
        <dbReference type="ARBA" id="ARBA00022691"/>
    </source>
</evidence>
<dbReference type="InterPro" id="IPR004033">
    <property type="entry name" value="UbiE/COQ5_MeTrFase"/>
</dbReference>
<evidence type="ECO:0000256" key="2">
    <source>
        <dbReference type="ARBA" id="ARBA00022603"/>
    </source>
</evidence>
<organism evidence="6">
    <name type="scientific">Ignavibacterium album</name>
    <dbReference type="NCBI Taxonomy" id="591197"/>
    <lineage>
        <taxon>Bacteria</taxon>
        <taxon>Pseudomonadati</taxon>
        <taxon>Ignavibacteriota</taxon>
        <taxon>Ignavibacteria</taxon>
        <taxon>Ignavibacteriales</taxon>
        <taxon>Ignavibacteriaceae</taxon>
        <taxon>Ignavibacterium</taxon>
    </lineage>
</organism>
<dbReference type="PROSITE" id="PS01183">
    <property type="entry name" value="UBIE_1"/>
    <property type="match status" value="1"/>
</dbReference>